<dbReference type="Pfam" id="PF00501">
    <property type="entry name" value="AMP-binding"/>
    <property type="match status" value="1"/>
</dbReference>
<evidence type="ECO:0000313" key="3">
    <source>
        <dbReference type="Proteomes" id="UP000256913"/>
    </source>
</evidence>
<dbReference type="PRINTS" id="PR00154">
    <property type="entry name" value="AMPBINDING"/>
</dbReference>
<dbReference type="RefSeq" id="WP_116070119.1">
    <property type="nucleotide sequence ID" value="NZ_BONB01000004.1"/>
</dbReference>
<dbReference type="InterPro" id="IPR020845">
    <property type="entry name" value="AMP-binding_CS"/>
</dbReference>
<dbReference type="SUPFAM" id="SSF56801">
    <property type="entry name" value="Acetyl-CoA synthetase-like"/>
    <property type="match status" value="1"/>
</dbReference>
<dbReference type="PROSITE" id="PS00455">
    <property type="entry name" value="AMP_BINDING"/>
    <property type="match status" value="1"/>
</dbReference>
<name>A0A3D9ZNQ4_9ACTN</name>
<evidence type="ECO:0000259" key="1">
    <source>
        <dbReference type="Pfam" id="PF00501"/>
    </source>
</evidence>
<dbReference type="GO" id="GO:0031177">
    <property type="term" value="F:phosphopantetheine binding"/>
    <property type="evidence" value="ECO:0007669"/>
    <property type="project" value="TreeGrafter"/>
</dbReference>
<dbReference type="GO" id="GO:0005737">
    <property type="term" value="C:cytoplasm"/>
    <property type="evidence" value="ECO:0007669"/>
    <property type="project" value="TreeGrafter"/>
</dbReference>
<organism evidence="2 3">
    <name type="scientific">Asanoa ferruginea</name>
    <dbReference type="NCBI Taxonomy" id="53367"/>
    <lineage>
        <taxon>Bacteria</taxon>
        <taxon>Bacillati</taxon>
        <taxon>Actinomycetota</taxon>
        <taxon>Actinomycetes</taxon>
        <taxon>Micromonosporales</taxon>
        <taxon>Micromonosporaceae</taxon>
        <taxon>Asanoa</taxon>
    </lineage>
</organism>
<dbReference type="AlphaFoldDB" id="A0A3D9ZNQ4"/>
<dbReference type="Gene3D" id="3.30.300.30">
    <property type="match status" value="1"/>
</dbReference>
<proteinExistence type="predicted"/>
<comment type="caution">
    <text evidence="2">The sequence shown here is derived from an EMBL/GenBank/DDBJ whole genome shotgun (WGS) entry which is preliminary data.</text>
</comment>
<dbReference type="Gene3D" id="3.40.50.12780">
    <property type="entry name" value="N-terminal domain of ligase-like"/>
    <property type="match status" value="1"/>
</dbReference>
<dbReference type="EMBL" id="QUMQ01000001">
    <property type="protein sequence ID" value="REF98885.1"/>
    <property type="molecule type" value="Genomic_DNA"/>
</dbReference>
<dbReference type="PANTHER" id="PTHR45527">
    <property type="entry name" value="NONRIBOSOMAL PEPTIDE SYNTHETASE"/>
    <property type="match status" value="1"/>
</dbReference>
<dbReference type="InterPro" id="IPR020459">
    <property type="entry name" value="AMP-binding"/>
</dbReference>
<keyword evidence="3" id="KW-1185">Reference proteome</keyword>
<feature type="domain" description="AMP-dependent synthetase/ligase" evidence="1">
    <location>
        <begin position="12"/>
        <end position="355"/>
    </location>
</feature>
<evidence type="ECO:0000313" key="2">
    <source>
        <dbReference type="EMBL" id="REF98885.1"/>
    </source>
</evidence>
<protein>
    <submittedName>
        <fullName evidence="2">L-prolyl-[peptidyl carrier protein] synthetase</fullName>
    </submittedName>
</protein>
<gene>
    <name evidence="2" type="ORF">DFJ67_4910</name>
</gene>
<dbReference type="InterPro" id="IPR045851">
    <property type="entry name" value="AMP-bd_C_sf"/>
</dbReference>
<accession>A0A3D9ZNQ4</accession>
<reference evidence="2 3" key="1">
    <citation type="submission" date="2018-08" db="EMBL/GenBank/DDBJ databases">
        <title>Sequencing the genomes of 1000 actinobacteria strains.</title>
        <authorList>
            <person name="Klenk H.-P."/>
        </authorList>
    </citation>
    <scope>NUCLEOTIDE SEQUENCE [LARGE SCALE GENOMIC DNA]</scope>
    <source>
        <strain evidence="2 3">DSM 44099</strain>
    </source>
</reference>
<dbReference type="GO" id="GO:0043041">
    <property type="term" value="P:amino acid activation for nonribosomal peptide biosynthetic process"/>
    <property type="evidence" value="ECO:0007669"/>
    <property type="project" value="TreeGrafter"/>
</dbReference>
<dbReference type="GO" id="GO:0044550">
    <property type="term" value="P:secondary metabolite biosynthetic process"/>
    <property type="evidence" value="ECO:0007669"/>
    <property type="project" value="TreeGrafter"/>
</dbReference>
<dbReference type="Proteomes" id="UP000256913">
    <property type="component" value="Unassembled WGS sequence"/>
</dbReference>
<sequence length="488" mass="50852">MTGGLLHDLATDAAARAPDAPAVDGPAGPLSYGELVTRADTLAGALAGHGVRRGDRVLIWCAERAAAIVAMQAVLRVGAAYVPVAEDSPPARLLRLAADCGAEVVCGTADRIALVTASGLTAVDVDAPPAGRTVAGRPAVTPADTAYVLYTSGSTGAPKGVMVSHRAARAFVDWAVEEFAVGAGDRLANHAALTFDLSVFDIYGAFAAGACVVPVPAAGRHDARLLARFVHEERISIWYSVPSALLFLMRFGDLTGTPPPPALRLILFAGEPFPPGPLRRLAHWSLLPLYNLYGPTETNVCTFHRVTEADLRGGEPLPIGRPCCGDRLTVVPRPADPPGVGELWVDGPTVFQGYWGGPPHRGPYPTGDLVRAAAGGVLTFLGRVDDLLKIRGHRVEPAEVEAAANTFPGVAASAAVAVGTGLDAQLVLVVEPDGARPVPTLRLRAHLAGLLAGHLMPDEVVSVARLPRGGRGKVDRREVRALVPRSGR</sequence>
<dbReference type="InterPro" id="IPR000873">
    <property type="entry name" value="AMP-dep_synth/lig_dom"/>
</dbReference>
<dbReference type="PANTHER" id="PTHR45527:SF1">
    <property type="entry name" value="FATTY ACID SYNTHASE"/>
    <property type="match status" value="1"/>
</dbReference>
<dbReference type="InterPro" id="IPR042099">
    <property type="entry name" value="ANL_N_sf"/>
</dbReference>
<dbReference type="OrthoDB" id="4477213at2"/>